<accession>A0A9P0IUS6</accession>
<feature type="region of interest" description="Disordered" evidence="2">
    <location>
        <begin position="32"/>
        <end position="122"/>
    </location>
</feature>
<dbReference type="EMBL" id="OU899035">
    <property type="protein sequence ID" value="CAH1720378.1"/>
    <property type="molecule type" value="Genomic_DNA"/>
</dbReference>
<reference evidence="3" key="2">
    <citation type="submission" date="2022-10" db="EMBL/GenBank/DDBJ databases">
        <authorList>
            <consortium name="ENA_rothamsted_submissions"/>
            <consortium name="culmorum"/>
            <person name="King R."/>
        </authorList>
    </citation>
    <scope>NUCLEOTIDE SEQUENCE</scope>
</reference>
<dbReference type="PROSITE" id="PS00144">
    <property type="entry name" value="ASN_GLN_ASE_1"/>
    <property type="match status" value="1"/>
</dbReference>
<protein>
    <submittedName>
        <fullName evidence="3">Uncharacterized protein</fullName>
    </submittedName>
</protein>
<dbReference type="InterPro" id="IPR020827">
    <property type="entry name" value="Asparaginase/glutaminase_AS1"/>
</dbReference>
<sequence>MSSARSFVVAVTPCRTRACATLLTTGGTVARIRHTNTTHTRARPFGSRAHTHTDKHYTNKGGRRGGEGCDAQTPRLDERTIPSGDTACGALDLPPHPPTRTPLDPATTTVSSPPSMRPIYPL</sequence>
<feature type="compositionally biased region" description="Basic residues" evidence="2">
    <location>
        <begin position="32"/>
        <end position="42"/>
    </location>
</feature>
<feature type="active site" evidence="1">
    <location>
        <position position="28"/>
    </location>
</feature>
<evidence type="ECO:0000313" key="4">
    <source>
        <dbReference type="Proteomes" id="UP001154329"/>
    </source>
</evidence>
<dbReference type="GO" id="GO:0006520">
    <property type="term" value="P:amino acid metabolic process"/>
    <property type="evidence" value="ECO:0007669"/>
    <property type="project" value="InterPro"/>
</dbReference>
<proteinExistence type="predicted"/>
<name>A0A9P0IUS6_APHGO</name>
<dbReference type="AlphaFoldDB" id="A0A9P0IUS6"/>
<keyword evidence="4" id="KW-1185">Reference proteome</keyword>
<gene>
    <name evidence="3" type="ORF">APHIGO_LOCUS3965</name>
</gene>
<organism evidence="3 4">
    <name type="scientific">Aphis gossypii</name>
    <name type="common">Cotton aphid</name>
    <dbReference type="NCBI Taxonomy" id="80765"/>
    <lineage>
        <taxon>Eukaryota</taxon>
        <taxon>Metazoa</taxon>
        <taxon>Ecdysozoa</taxon>
        <taxon>Arthropoda</taxon>
        <taxon>Hexapoda</taxon>
        <taxon>Insecta</taxon>
        <taxon>Pterygota</taxon>
        <taxon>Neoptera</taxon>
        <taxon>Paraneoptera</taxon>
        <taxon>Hemiptera</taxon>
        <taxon>Sternorrhyncha</taxon>
        <taxon>Aphidomorpha</taxon>
        <taxon>Aphidoidea</taxon>
        <taxon>Aphididae</taxon>
        <taxon>Aphidini</taxon>
        <taxon>Aphis</taxon>
        <taxon>Aphis</taxon>
    </lineage>
</organism>
<evidence type="ECO:0000256" key="1">
    <source>
        <dbReference type="PROSITE-ProRule" id="PRU10099"/>
    </source>
</evidence>
<reference evidence="3" key="1">
    <citation type="submission" date="2022-02" db="EMBL/GenBank/DDBJ databases">
        <authorList>
            <person name="King R."/>
        </authorList>
    </citation>
    <scope>NUCLEOTIDE SEQUENCE</scope>
</reference>
<evidence type="ECO:0000256" key="2">
    <source>
        <dbReference type="SAM" id="MobiDB-lite"/>
    </source>
</evidence>
<evidence type="ECO:0000313" key="3">
    <source>
        <dbReference type="EMBL" id="CAH1720378.1"/>
    </source>
</evidence>
<dbReference type="Proteomes" id="UP001154329">
    <property type="component" value="Chromosome 2"/>
</dbReference>